<proteinExistence type="predicted"/>
<dbReference type="EMBL" id="JABDTM020026953">
    <property type="protein sequence ID" value="KAH0811233.1"/>
    <property type="molecule type" value="Genomic_DNA"/>
</dbReference>
<evidence type="ECO:0000313" key="2">
    <source>
        <dbReference type="Proteomes" id="UP000719412"/>
    </source>
</evidence>
<reference evidence="1" key="2">
    <citation type="submission" date="2021-08" db="EMBL/GenBank/DDBJ databases">
        <authorList>
            <person name="Eriksson T."/>
        </authorList>
    </citation>
    <scope>NUCLEOTIDE SEQUENCE</scope>
    <source>
        <strain evidence="1">Stoneville</strain>
        <tissue evidence="1">Whole head</tissue>
    </source>
</reference>
<comment type="caution">
    <text evidence="1">The sequence shown here is derived from an EMBL/GenBank/DDBJ whole genome shotgun (WGS) entry which is preliminary data.</text>
</comment>
<dbReference type="Proteomes" id="UP000719412">
    <property type="component" value="Unassembled WGS sequence"/>
</dbReference>
<reference evidence="1" key="1">
    <citation type="journal article" date="2020" name="J Insects Food Feed">
        <title>The yellow mealworm (Tenebrio molitor) genome: a resource for the emerging insects as food and feed industry.</title>
        <authorList>
            <person name="Eriksson T."/>
            <person name="Andere A."/>
            <person name="Kelstrup H."/>
            <person name="Emery V."/>
            <person name="Picard C."/>
        </authorList>
    </citation>
    <scope>NUCLEOTIDE SEQUENCE</scope>
    <source>
        <strain evidence="1">Stoneville</strain>
        <tissue evidence="1">Whole head</tissue>
    </source>
</reference>
<sequence>MESFVNSRKGGRPLLRVVRKNGYARGTLAYATTERRRGIVGLRPRLCKSGGGPCGGLWHSPAPQPLRFAVPVDRVRQKLPVKEDPPIIKIIVSGGEAVRRRHFSGDNVIVRSGWRRRVPSREMGCATRQLAGRYDLAPVKQTSCVPENPNTSPECIILSHARIIRATINISEANGTNGPPVPLLPIRDHAHARTHISINGHAISHYHLLSYYDFC</sequence>
<organism evidence="1 2">
    <name type="scientific">Tenebrio molitor</name>
    <name type="common">Yellow mealworm beetle</name>
    <dbReference type="NCBI Taxonomy" id="7067"/>
    <lineage>
        <taxon>Eukaryota</taxon>
        <taxon>Metazoa</taxon>
        <taxon>Ecdysozoa</taxon>
        <taxon>Arthropoda</taxon>
        <taxon>Hexapoda</taxon>
        <taxon>Insecta</taxon>
        <taxon>Pterygota</taxon>
        <taxon>Neoptera</taxon>
        <taxon>Endopterygota</taxon>
        <taxon>Coleoptera</taxon>
        <taxon>Polyphaga</taxon>
        <taxon>Cucujiformia</taxon>
        <taxon>Tenebrionidae</taxon>
        <taxon>Tenebrio</taxon>
    </lineage>
</organism>
<gene>
    <name evidence="1" type="ORF">GEV33_011557</name>
</gene>
<dbReference type="AlphaFoldDB" id="A0A8J6HCK3"/>
<name>A0A8J6HCK3_TENMO</name>
<keyword evidence="2" id="KW-1185">Reference proteome</keyword>
<evidence type="ECO:0000313" key="1">
    <source>
        <dbReference type="EMBL" id="KAH0811233.1"/>
    </source>
</evidence>
<accession>A0A8J6HCK3</accession>
<protein>
    <submittedName>
        <fullName evidence="1">Uncharacterized protein</fullName>
    </submittedName>
</protein>